<keyword evidence="2 5" id="KW-0812">Transmembrane</keyword>
<keyword evidence="4 5" id="KW-0472">Membrane</keyword>
<evidence type="ECO:0000313" key="7">
    <source>
        <dbReference type="Proteomes" id="UP001374579"/>
    </source>
</evidence>
<evidence type="ECO:0000256" key="5">
    <source>
        <dbReference type="SAM" id="Phobius"/>
    </source>
</evidence>
<evidence type="ECO:0000256" key="3">
    <source>
        <dbReference type="ARBA" id="ARBA00022989"/>
    </source>
</evidence>
<feature type="transmembrane region" description="Helical" evidence="5">
    <location>
        <begin position="176"/>
        <end position="197"/>
    </location>
</feature>
<dbReference type="Proteomes" id="UP001374579">
    <property type="component" value="Unassembled WGS sequence"/>
</dbReference>
<evidence type="ECO:0000256" key="1">
    <source>
        <dbReference type="ARBA" id="ARBA00004141"/>
    </source>
</evidence>
<gene>
    <name evidence="6" type="ORF">V1264_009489</name>
</gene>
<feature type="transmembrane region" description="Helical" evidence="5">
    <location>
        <begin position="95"/>
        <end position="122"/>
    </location>
</feature>
<feature type="transmembrane region" description="Helical" evidence="5">
    <location>
        <begin position="134"/>
        <end position="156"/>
    </location>
</feature>
<dbReference type="Pfam" id="PF13903">
    <property type="entry name" value="Claudin_2"/>
    <property type="match status" value="1"/>
</dbReference>
<reference evidence="6 7" key="1">
    <citation type="submission" date="2024-02" db="EMBL/GenBank/DDBJ databases">
        <title>Chromosome-scale genome assembly of the rough periwinkle Littorina saxatilis.</title>
        <authorList>
            <person name="De Jode A."/>
            <person name="Faria R."/>
            <person name="Formenti G."/>
            <person name="Sims Y."/>
            <person name="Smith T.P."/>
            <person name="Tracey A."/>
            <person name="Wood J.M.D."/>
            <person name="Zagrodzka Z.B."/>
            <person name="Johannesson K."/>
            <person name="Butlin R.K."/>
            <person name="Leder E.H."/>
        </authorList>
    </citation>
    <scope>NUCLEOTIDE SEQUENCE [LARGE SCALE GENOMIC DNA]</scope>
    <source>
        <strain evidence="6">Snail1</strain>
        <tissue evidence="6">Muscle</tissue>
    </source>
</reference>
<dbReference type="PANTHER" id="PTHR21284:SF12">
    <property type="entry name" value="EG:80H7.2 PROTEIN"/>
    <property type="match status" value="1"/>
</dbReference>
<sequence>MAHGKRTSVWTFVAFIPATIGAVLTIVATTTHYWVESFTERRTGVDSMGLWEICFGNDFAAPYHVQDVLGRRYADCNYLLSYELRTLRSWLFPNWFIIVEVLMSLALTCQLLSLVFSLVYLLQGCFLRQQHFALLLAGLTNFSAGLMIATAAIVYGYYAGYDEFWLPSPESNHLSWSYGLCVGGGVFAIVAAMFQIIDFSRLQVVSKLESRAETYAPSSYRGLIDG</sequence>
<dbReference type="EMBL" id="JBAMIC010000022">
    <property type="protein sequence ID" value="KAK7091865.1"/>
    <property type="molecule type" value="Genomic_DNA"/>
</dbReference>
<dbReference type="GO" id="GO:0016020">
    <property type="term" value="C:membrane"/>
    <property type="evidence" value="ECO:0007669"/>
    <property type="project" value="UniProtKB-SubCell"/>
</dbReference>
<protein>
    <submittedName>
        <fullName evidence="6">Uncharacterized protein</fullName>
    </submittedName>
</protein>
<name>A0AAN9G2T0_9CAEN</name>
<keyword evidence="7" id="KW-1185">Reference proteome</keyword>
<evidence type="ECO:0000313" key="6">
    <source>
        <dbReference type="EMBL" id="KAK7091865.1"/>
    </source>
</evidence>
<dbReference type="InterPro" id="IPR004031">
    <property type="entry name" value="PMP22/EMP/MP20/Claudin"/>
</dbReference>
<evidence type="ECO:0000256" key="2">
    <source>
        <dbReference type="ARBA" id="ARBA00022692"/>
    </source>
</evidence>
<evidence type="ECO:0000256" key="4">
    <source>
        <dbReference type="ARBA" id="ARBA00023136"/>
    </source>
</evidence>
<feature type="transmembrane region" description="Helical" evidence="5">
    <location>
        <begin position="12"/>
        <end position="35"/>
    </location>
</feature>
<keyword evidence="3 5" id="KW-1133">Transmembrane helix</keyword>
<dbReference type="AlphaFoldDB" id="A0AAN9G2T0"/>
<organism evidence="6 7">
    <name type="scientific">Littorina saxatilis</name>
    <dbReference type="NCBI Taxonomy" id="31220"/>
    <lineage>
        <taxon>Eukaryota</taxon>
        <taxon>Metazoa</taxon>
        <taxon>Spiralia</taxon>
        <taxon>Lophotrochozoa</taxon>
        <taxon>Mollusca</taxon>
        <taxon>Gastropoda</taxon>
        <taxon>Caenogastropoda</taxon>
        <taxon>Littorinimorpha</taxon>
        <taxon>Littorinoidea</taxon>
        <taxon>Littorinidae</taxon>
        <taxon>Littorina</taxon>
    </lineage>
</organism>
<comment type="caution">
    <text evidence="6">The sequence shown here is derived from an EMBL/GenBank/DDBJ whole genome shotgun (WGS) entry which is preliminary data.</text>
</comment>
<accession>A0AAN9G2T0</accession>
<dbReference type="Gene3D" id="1.20.140.150">
    <property type="match status" value="1"/>
</dbReference>
<dbReference type="PANTHER" id="PTHR21284">
    <property type="entry name" value="EG:80H7.2 PROTEIN"/>
    <property type="match status" value="1"/>
</dbReference>
<proteinExistence type="predicted"/>
<comment type="subcellular location">
    <subcellularLocation>
        <location evidence="1">Membrane</location>
        <topology evidence="1">Multi-pass membrane protein</topology>
    </subcellularLocation>
</comment>